<sequence>MKISIIGATGDMGYGLALRLIMAGHDVCIGSRQAEKAQEAAQRAKEATGKDNVVGMANPDACRRAELVVIAVPSAGHRATLETLKEDIGTTPVLDVTIPLAIKPIRFAPPAEGSNAQETKAILGENSRVASGFHTIAGEMLSDLANPVEGDLLVAGDDNELIDMILELGREMGLRGFNAGRLHHAVTLESLTPMLIGMNRRYGKRHIGIGIVGV</sequence>
<evidence type="ECO:0000259" key="2">
    <source>
        <dbReference type="Pfam" id="PF03807"/>
    </source>
</evidence>
<dbReference type="EMBL" id="AAXG02000034">
    <property type="protein sequence ID" value="EDM98466.1"/>
    <property type="molecule type" value="Genomic_DNA"/>
</dbReference>
<dbReference type="NCBIfam" id="TIGR01915">
    <property type="entry name" value="npdG"/>
    <property type="match status" value="1"/>
</dbReference>
<dbReference type="GO" id="GO:0005886">
    <property type="term" value="C:plasma membrane"/>
    <property type="evidence" value="ECO:0007669"/>
    <property type="project" value="TreeGrafter"/>
</dbReference>
<dbReference type="InterPro" id="IPR028939">
    <property type="entry name" value="P5C_Rdtase_cat_N"/>
</dbReference>
<accession>A6NZW3</accession>
<dbReference type="GO" id="GO:0052851">
    <property type="term" value="F:ferric-chelate reductase (NADPH) activity"/>
    <property type="evidence" value="ECO:0007669"/>
    <property type="project" value="TreeGrafter"/>
</dbReference>
<gene>
    <name evidence="3" type="primary">npdG</name>
    <name evidence="3" type="ORF">BACCAP_03767</name>
</gene>
<evidence type="ECO:0000313" key="4">
    <source>
        <dbReference type="Proteomes" id="UP000003639"/>
    </source>
</evidence>
<dbReference type="Gene3D" id="3.40.50.720">
    <property type="entry name" value="NAD(P)-binding Rossmann-like Domain"/>
    <property type="match status" value="1"/>
</dbReference>
<dbReference type="RefSeq" id="WP_006574268.1">
    <property type="nucleotide sequence ID" value="NZ_AAXG02000034.1"/>
</dbReference>
<comment type="caution">
    <text evidence="3">The sequence shown here is derived from an EMBL/GenBank/DDBJ whole genome shotgun (WGS) entry which is preliminary data.</text>
</comment>
<organism evidence="3 4">
    <name type="scientific">Pseudoflavonifractor capillosus ATCC 29799</name>
    <dbReference type="NCBI Taxonomy" id="411467"/>
    <lineage>
        <taxon>Bacteria</taxon>
        <taxon>Bacillati</taxon>
        <taxon>Bacillota</taxon>
        <taxon>Clostridia</taxon>
        <taxon>Eubacteriales</taxon>
        <taxon>Oscillospiraceae</taxon>
        <taxon>Pseudoflavonifractor</taxon>
    </lineage>
</organism>
<keyword evidence="4" id="KW-1185">Reference proteome</keyword>
<dbReference type="GO" id="GO:0006740">
    <property type="term" value="P:NADPH regeneration"/>
    <property type="evidence" value="ECO:0007669"/>
    <property type="project" value="InterPro"/>
</dbReference>
<reference evidence="3 4" key="1">
    <citation type="submission" date="2007-04" db="EMBL/GenBank/DDBJ databases">
        <authorList>
            <person name="Fulton L."/>
            <person name="Clifton S."/>
            <person name="Fulton B."/>
            <person name="Xu J."/>
            <person name="Minx P."/>
            <person name="Pepin K.H."/>
            <person name="Johnson M."/>
            <person name="Thiruvilangam P."/>
            <person name="Bhonagiri V."/>
            <person name="Nash W.E."/>
            <person name="Mardis E.R."/>
            <person name="Wilson R.K."/>
        </authorList>
    </citation>
    <scope>NUCLEOTIDE SEQUENCE [LARGE SCALE GENOMIC DNA]</scope>
    <source>
        <strain evidence="3 4">ATCC 29799</strain>
    </source>
</reference>
<dbReference type="PANTHER" id="PTHR14239:SF0">
    <property type="entry name" value="F420-DEPENDENT NADP REDUCTASE"/>
    <property type="match status" value="1"/>
</dbReference>
<keyword evidence="1" id="KW-0560">Oxidoreductase</keyword>
<dbReference type="GO" id="GO:0050661">
    <property type="term" value="F:NADP binding"/>
    <property type="evidence" value="ECO:0007669"/>
    <property type="project" value="InterPro"/>
</dbReference>
<proteinExistence type="predicted"/>
<dbReference type="GO" id="GO:0070967">
    <property type="term" value="F:coenzyme F420 binding"/>
    <property type="evidence" value="ECO:0007669"/>
    <property type="project" value="InterPro"/>
</dbReference>
<dbReference type="SUPFAM" id="SSF51735">
    <property type="entry name" value="NAD(P)-binding Rossmann-fold domains"/>
    <property type="match status" value="1"/>
</dbReference>
<dbReference type="GO" id="GO:0008823">
    <property type="term" value="F:cupric reductase (NADH) activity"/>
    <property type="evidence" value="ECO:0007669"/>
    <property type="project" value="TreeGrafter"/>
</dbReference>
<dbReference type="AlphaFoldDB" id="A6NZW3"/>
<dbReference type="GO" id="GO:0016651">
    <property type="term" value="F:oxidoreductase activity, acting on NAD(P)H"/>
    <property type="evidence" value="ECO:0007669"/>
    <property type="project" value="InterPro"/>
</dbReference>
<dbReference type="OrthoDB" id="9786864at2"/>
<dbReference type="Proteomes" id="UP000003639">
    <property type="component" value="Unassembled WGS sequence"/>
</dbReference>
<dbReference type="Pfam" id="PF03807">
    <property type="entry name" value="F420_oxidored"/>
    <property type="match status" value="1"/>
</dbReference>
<dbReference type="eggNOG" id="COG2085">
    <property type="taxonomic scope" value="Bacteria"/>
</dbReference>
<dbReference type="InterPro" id="IPR010185">
    <property type="entry name" value="NpdG"/>
</dbReference>
<reference evidence="3 4" key="2">
    <citation type="submission" date="2007-06" db="EMBL/GenBank/DDBJ databases">
        <title>Draft genome sequence of Pseudoflavonifractor capillosus ATCC 29799.</title>
        <authorList>
            <person name="Sudarsanam P."/>
            <person name="Ley R."/>
            <person name="Guruge J."/>
            <person name="Turnbaugh P.J."/>
            <person name="Mahowald M."/>
            <person name="Liep D."/>
            <person name="Gordon J."/>
        </authorList>
    </citation>
    <scope>NUCLEOTIDE SEQUENCE [LARGE SCALE GENOMIC DNA]</scope>
    <source>
        <strain evidence="3 4">ATCC 29799</strain>
    </source>
</reference>
<dbReference type="PANTHER" id="PTHR14239">
    <property type="entry name" value="DUDULIN-RELATED"/>
    <property type="match status" value="1"/>
</dbReference>
<dbReference type="InterPro" id="IPR051267">
    <property type="entry name" value="STEAP_metalloreductase"/>
</dbReference>
<evidence type="ECO:0000256" key="1">
    <source>
        <dbReference type="ARBA" id="ARBA00023002"/>
    </source>
</evidence>
<protein>
    <submittedName>
        <fullName evidence="3">NADPH-dependent F420 reductase</fullName>
    </submittedName>
</protein>
<name>A6NZW3_9FIRM</name>
<evidence type="ECO:0000313" key="3">
    <source>
        <dbReference type="EMBL" id="EDM98466.1"/>
    </source>
</evidence>
<dbReference type="STRING" id="411467.BACCAP_03767"/>
<feature type="domain" description="Pyrroline-5-carboxylate reductase catalytic N-terminal" evidence="2">
    <location>
        <begin position="2"/>
        <end position="97"/>
    </location>
</feature>
<dbReference type="GO" id="GO:0015677">
    <property type="term" value="P:copper ion import"/>
    <property type="evidence" value="ECO:0007669"/>
    <property type="project" value="TreeGrafter"/>
</dbReference>
<dbReference type="InterPro" id="IPR036291">
    <property type="entry name" value="NAD(P)-bd_dom_sf"/>
</dbReference>